<name>A0A0B4DGK4_PSEPS</name>
<dbReference type="RefSeq" id="WP_043451299.1">
    <property type="nucleotide sequence ID" value="NZ_JBFBKS010000009.1"/>
</dbReference>
<comment type="caution">
    <text evidence="1">The sequence shown here is derived from an EMBL/GenBank/DDBJ whole genome shotgun (WGS) entry which is preliminary data.</text>
</comment>
<organism evidence="1 2">
    <name type="scientific">Pseudarthrobacter phenanthrenivorans</name>
    <name type="common">Arthrobacter phenanthrenivorans</name>
    <dbReference type="NCBI Taxonomy" id="361575"/>
    <lineage>
        <taxon>Bacteria</taxon>
        <taxon>Bacillati</taxon>
        <taxon>Actinomycetota</taxon>
        <taxon>Actinomycetes</taxon>
        <taxon>Micrococcales</taxon>
        <taxon>Micrococcaceae</taxon>
        <taxon>Pseudarthrobacter</taxon>
    </lineage>
</organism>
<reference evidence="1 2" key="1">
    <citation type="submission" date="2014-12" db="EMBL/GenBank/DDBJ databases">
        <title>Genome sequencing of Arthrobacter phenanthrenivorans SWC37.</title>
        <authorList>
            <person name="Tan P.W."/>
            <person name="Chan K.-G."/>
        </authorList>
    </citation>
    <scope>NUCLEOTIDE SEQUENCE [LARGE SCALE GENOMIC DNA]</scope>
    <source>
        <strain evidence="1 2">SWC37</strain>
    </source>
</reference>
<dbReference type="EMBL" id="JWTB01000013">
    <property type="protein sequence ID" value="KIC67797.1"/>
    <property type="molecule type" value="Genomic_DNA"/>
</dbReference>
<evidence type="ECO:0000313" key="2">
    <source>
        <dbReference type="Proteomes" id="UP000031196"/>
    </source>
</evidence>
<accession>A0A0B4DGK4</accession>
<protein>
    <submittedName>
        <fullName evidence="1">Uncharacterized protein</fullName>
    </submittedName>
</protein>
<sequence length="81" mass="8609">MKARGAVLSRRNAHSAAVSNWKALQAGDRVEIIKHAHVVAAGEVEEVSQSGNVLWLVPAGPSGPAEKQLFLKSDGVQVRRA</sequence>
<dbReference type="OrthoDB" id="4948275at2"/>
<dbReference type="Proteomes" id="UP000031196">
    <property type="component" value="Unassembled WGS sequence"/>
</dbReference>
<evidence type="ECO:0000313" key="1">
    <source>
        <dbReference type="EMBL" id="KIC67797.1"/>
    </source>
</evidence>
<gene>
    <name evidence="1" type="ORF">RM50_07290</name>
</gene>
<proteinExistence type="predicted"/>
<dbReference type="AlphaFoldDB" id="A0A0B4DGK4"/>